<keyword evidence="1" id="KW-1133">Transmembrane helix</keyword>
<dbReference type="RefSeq" id="WP_197455873.1">
    <property type="nucleotide sequence ID" value="NZ_CP037423.1"/>
</dbReference>
<feature type="transmembrane region" description="Helical" evidence="1">
    <location>
        <begin position="357"/>
        <end position="378"/>
    </location>
</feature>
<name>A0A518HM04_9BACT</name>
<sequence length="506" mass="52609">MFTEPDVAIRFLLSPTSLLMAAVGSLLGIFVGAIPGLTGAMLIALTLPLTYSMPSELALVLLVSMYVGSVSGGLVTATLLRIPGTPASMMTTLDGYPMAQQGKAGRALALGIGGTFIGGMISWGFLICLAQPMAAWSLTFGPFEFFALVLVAMVLIATVGGKSLSLGLFSGALGVMIAMPGSSPATGITRFTFGIHEMDDGFKLLPVLIGLFAVNQVIRQVLQGDVGGDVGGGVTEVNAGDKLDFRFRDLATHGVNFVRSALIGTWIGILPGIGANVGSVIAYSAAKRASKTPDRFGNGSEEGVVASETANNATVGGALIPLVAMGIPGSVIDAILLGALVIHGLQPGPMLVQSDPLAVQTIVGTMLIANLLTLLFLLASVRVMVRAARVPLFVLVPVVLIFCVIGSYALANRMFDVWVMLAFGVVGYLMERFHIPIAPLVIGFVLAPIGEEHLAAGLMNSGGSLMPMFTQPISLGLSLVALALLAWTLWRRFNDGKAIRLPDESS</sequence>
<proteinExistence type="predicted"/>
<feature type="transmembrane region" description="Helical" evidence="1">
    <location>
        <begin position="390"/>
        <end position="409"/>
    </location>
</feature>
<feature type="transmembrane region" description="Helical" evidence="1">
    <location>
        <begin position="18"/>
        <end position="45"/>
    </location>
</feature>
<dbReference type="PANTHER" id="PTHR35342:SF5">
    <property type="entry name" value="TRICARBOXYLIC TRANSPORT PROTEIN"/>
    <property type="match status" value="1"/>
</dbReference>
<keyword evidence="1" id="KW-0812">Transmembrane</keyword>
<keyword evidence="1" id="KW-0472">Membrane</keyword>
<protein>
    <submittedName>
        <fullName evidence="3">Tripartite tricarboxylate transporter TctA family protein</fullName>
    </submittedName>
</protein>
<feature type="transmembrane region" description="Helical" evidence="1">
    <location>
        <begin position="57"/>
        <end position="80"/>
    </location>
</feature>
<organism evidence="3 4">
    <name type="scientific">Stieleria neptunia</name>
    <dbReference type="NCBI Taxonomy" id="2527979"/>
    <lineage>
        <taxon>Bacteria</taxon>
        <taxon>Pseudomonadati</taxon>
        <taxon>Planctomycetota</taxon>
        <taxon>Planctomycetia</taxon>
        <taxon>Pirellulales</taxon>
        <taxon>Pirellulaceae</taxon>
        <taxon>Stieleria</taxon>
    </lineage>
</organism>
<dbReference type="EMBL" id="CP037423">
    <property type="protein sequence ID" value="QDV41875.1"/>
    <property type="molecule type" value="Genomic_DNA"/>
</dbReference>
<reference evidence="3 4" key="1">
    <citation type="submission" date="2019-03" db="EMBL/GenBank/DDBJ databases">
        <title>Deep-cultivation of Planctomycetes and their phenomic and genomic characterization uncovers novel biology.</title>
        <authorList>
            <person name="Wiegand S."/>
            <person name="Jogler M."/>
            <person name="Boedeker C."/>
            <person name="Pinto D."/>
            <person name="Vollmers J."/>
            <person name="Rivas-Marin E."/>
            <person name="Kohn T."/>
            <person name="Peeters S.H."/>
            <person name="Heuer A."/>
            <person name="Rast P."/>
            <person name="Oberbeckmann S."/>
            <person name="Bunk B."/>
            <person name="Jeske O."/>
            <person name="Meyerdierks A."/>
            <person name="Storesund J.E."/>
            <person name="Kallscheuer N."/>
            <person name="Luecker S."/>
            <person name="Lage O.M."/>
            <person name="Pohl T."/>
            <person name="Merkel B.J."/>
            <person name="Hornburger P."/>
            <person name="Mueller R.-W."/>
            <person name="Bruemmer F."/>
            <person name="Labrenz M."/>
            <person name="Spormann A.M."/>
            <person name="Op den Camp H."/>
            <person name="Overmann J."/>
            <person name="Amann R."/>
            <person name="Jetten M.S.M."/>
            <person name="Mascher T."/>
            <person name="Medema M.H."/>
            <person name="Devos D.P."/>
            <person name="Kaster A.-K."/>
            <person name="Ovreas L."/>
            <person name="Rohde M."/>
            <person name="Galperin M.Y."/>
            <person name="Jogler C."/>
        </authorList>
    </citation>
    <scope>NUCLEOTIDE SEQUENCE [LARGE SCALE GENOMIC DNA]</scope>
    <source>
        <strain evidence="3 4">Enr13</strain>
    </source>
</reference>
<evidence type="ECO:0000259" key="2">
    <source>
        <dbReference type="Pfam" id="PF01970"/>
    </source>
</evidence>
<dbReference type="Proteomes" id="UP000319004">
    <property type="component" value="Chromosome"/>
</dbReference>
<evidence type="ECO:0000313" key="4">
    <source>
        <dbReference type="Proteomes" id="UP000319004"/>
    </source>
</evidence>
<gene>
    <name evidence="3" type="ORF">Enr13x_17180</name>
</gene>
<feature type="transmembrane region" description="Helical" evidence="1">
    <location>
        <begin position="468"/>
        <end position="490"/>
    </location>
</feature>
<keyword evidence="4" id="KW-1185">Reference proteome</keyword>
<feature type="transmembrane region" description="Helical" evidence="1">
    <location>
        <begin position="107"/>
        <end position="127"/>
    </location>
</feature>
<dbReference type="PANTHER" id="PTHR35342">
    <property type="entry name" value="TRICARBOXYLIC TRANSPORT PROTEIN"/>
    <property type="match status" value="1"/>
</dbReference>
<dbReference type="Pfam" id="PF01970">
    <property type="entry name" value="TctA"/>
    <property type="match status" value="1"/>
</dbReference>
<evidence type="ECO:0000313" key="3">
    <source>
        <dbReference type="EMBL" id="QDV41875.1"/>
    </source>
</evidence>
<dbReference type="KEGG" id="snep:Enr13x_17180"/>
<evidence type="ECO:0000256" key="1">
    <source>
        <dbReference type="SAM" id="Phobius"/>
    </source>
</evidence>
<feature type="transmembrane region" description="Helical" evidence="1">
    <location>
        <begin position="164"/>
        <end position="182"/>
    </location>
</feature>
<accession>A0A518HM04</accession>
<feature type="transmembrane region" description="Helical" evidence="1">
    <location>
        <begin position="133"/>
        <end position="157"/>
    </location>
</feature>
<feature type="transmembrane region" description="Helical" evidence="1">
    <location>
        <begin position="263"/>
        <end position="286"/>
    </location>
</feature>
<dbReference type="InterPro" id="IPR002823">
    <property type="entry name" value="DUF112_TM"/>
</dbReference>
<feature type="domain" description="DUF112" evidence="2">
    <location>
        <begin position="18"/>
        <end position="442"/>
    </location>
</feature>
<feature type="transmembrane region" description="Helical" evidence="1">
    <location>
        <begin position="319"/>
        <end position="345"/>
    </location>
</feature>
<dbReference type="AlphaFoldDB" id="A0A518HM04"/>